<proteinExistence type="predicted"/>
<accession>A0A914REZ0</accession>
<dbReference type="Proteomes" id="UP000887564">
    <property type="component" value="Unplaced"/>
</dbReference>
<keyword evidence="1" id="KW-1185">Reference proteome</keyword>
<reference evidence="2" key="1">
    <citation type="submission" date="2022-11" db="UniProtKB">
        <authorList>
            <consortium name="WormBaseParasite"/>
        </authorList>
    </citation>
    <scope>IDENTIFICATION</scope>
</reference>
<evidence type="ECO:0000313" key="1">
    <source>
        <dbReference type="Proteomes" id="UP000887564"/>
    </source>
</evidence>
<organism evidence="1 2">
    <name type="scientific">Parascaris equorum</name>
    <name type="common">Equine roundworm</name>
    <dbReference type="NCBI Taxonomy" id="6256"/>
    <lineage>
        <taxon>Eukaryota</taxon>
        <taxon>Metazoa</taxon>
        <taxon>Ecdysozoa</taxon>
        <taxon>Nematoda</taxon>
        <taxon>Chromadorea</taxon>
        <taxon>Rhabditida</taxon>
        <taxon>Spirurina</taxon>
        <taxon>Ascaridomorpha</taxon>
        <taxon>Ascaridoidea</taxon>
        <taxon>Ascarididae</taxon>
        <taxon>Parascaris</taxon>
    </lineage>
</organism>
<dbReference type="WBParaSite" id="PEQ_0000332801-mRNA-1">
    <property type="protein sequence ID" value="PEQ_0000332801-mRNA-1"/>
    <property type="gene ID" value="PEQ_0000332801"/>
</dbReference>
<dbReference type="AlphaFoldDB" id="A0A914REZ0"/>
<sequence>MIESYQVMRLFKIVVFDHMSEQLLFDGPQLEANSLPEGLGHKKARKKEKLGKN</sequence>
<name>A0A914REZ0_PAREQ</name>
<protein>
    <submittedName>
        <fullName evidence="2">Uncharacterized protein</fullName>
    </submittedName>
</protein>
<evidence type="ECO:0000313" key="2">
    <source>
        <dbReference type="WBParaSite" id="PEQ_0000332801-mRNA-1"/>
    </source>
</evidence>